<evidence type="ECO:0000256" key="1">
    <source>
        <dbReference type="SAM" id="MobiDB-lite"/>
    </source>
</evidence>
<reference evidence="2 3" key="1">
    <citation type="journal article" date="2014" name="Agronomy (Basel)">
        <title>A Draft Genome Sequence for Ensete ventricosum, the Drought-Tolerant Tree Against Hunger.</title>
        <authorList>
            <person name="Harrison J."/>
            <person name="Moore K.A."/>
            <person name="Paszkiewicz K."/>
            <person name="Jones T."/>
            <person name="Grant M."/>
            <person name="Ambacheew D."/>
            <person name="Muzemil S."/>
            <person name="Studholme D.J."/>
        </authorList>
    </citation>
    <scope>NUCLEOTIDE SEQUENCE [LARGE SCALE GENOMIC DNA]</scope>
</reference>
<comment type="caution">
    <text evidence="2">The sequence shown here is derived from an EMBL/GenBank/DDBJ whole genome shotgun (WGS) entry which is preliminary data.</text>
</comment>
<dbReference type="AlphaFoldDB" id="A0A427AZA2"/>
<proteinExistence type="predicted"/>
<organism evidence="2 3">
    <name type="scientific">Ensete ventricosum</name>
    <name type="common">Abyssinian banana</name>
    <name type="synonym">Musa ensete</name>
    <dbReference type="NCBI Taxonomy" id="4639"/>
    <lineage>
        <taxon>Eukaryota</taxon>
        <taxon>Viridiplantae</taxon>
        <taxon>Streptophyta</taxon>
        <taxon>Embryophyta</taxon>
        <taxon>Tracheophyta</taxon>
        <taxon>Spermatophyta</taxon>
        <taxon>Magnoliopsida</taxon>
        <taxon>Liliopsida</taxon>
        <taxon>Zingiberales</taxon>
        <taxon>Musaceae</taxon>
        <taxon>Ensete</taxon>
    </lineage>
</organism>
<gene>
    <name evidence="2" type="ORF">B296_00003435</name>
</gene>
<name>A0A427AZA2_ENSVE</name>
<dbReference type="Proteomes" id="UP000287651">
    <property type="component" value="Unassembled WGS sequence"/>
</dbReference>
<accession>A0A427AZA2</accession>
<evidence type="ECO:0000313" key="3">
    <source>
        <dbReference type="Proteomes" id="UP000287651"/>
    </source>
</evidence>
<feature type="compositionally biased region" description="Basic and acidic residues" evidence="1">
    <location>
        <begin position="129"/>
        <end position="149"/>
    </location>
</feature>
<protein>
    <submittedName>
        <fullName evidence="2">Uncharacterized protein</fullName>
    </submittedName>
</protein>
<sequence>MDGSRAPTRKLLPLPSSPSSGTFPQLLLAFGHVSTLHMFLTQVSSKLKKKPPRLYNNSLHFLLCAEAVFMLVVAVKLYQQCTAEYSWNGREEEEEVVAEAEEEEEQEDSMAGQCQELGLHGQRGGPTRNEVERVDVKVDLGKEAGKRSK</sequence>
<feature type="region of interest" description="Disordered" evidence="1">
    <location>
        <begin position="117"/>
        <end position="149"/>
    </location>
</feature>
<dbReference type="EMBL" id="AMZH03000881">
    <property type="protein sequence ID" value="RRT81570.1"/>
    <property type="molecule type" value="Genomic_DNA"/>
</dbReference>
<evidence type="ECO:0000313" key="2">
    <source>
        <dbReference type="EMBL" id="RRT81570.1"/>
    </source>
</evidence>